<dbReference type="Proteomes" id="UP000663866">
    <property type="component" value="Unassembled WGS sequence"/>
</dbReference>
<feature type="transmembrane region" description="Helical" evidence="6">
    <location>
        <begin position="122"/>
        <end position="142"/>
    </location>
</feature>
<dbReference type="EMBL" id="CAJOBG010003388">
    <property type="protein sequence ID" value="CAF4060350.1"/>
    <property type="molecule type" value="Genomic_DNA"/>
</dbReference>
<dbReference type="EMBL" id="CAJOBF010003512">
    <property type="protein sequence ID" value="CAF4094971.1"/>
    <property type="molecule type" value="Genomic_DNA"/>
</dbReference>
<dbReference type="Proteomes" id="UP000663856">
    <property type="component" value="Unassembled WGS sequence"/>
</dbReference>
<evidence type="ECO:0000256" key="2">
    <source>
        <dbReference type="ARBA" id="ARBA00005587"/>
    </source>
</evidence>
<organism evidence="9 11">
    <name type="scientific">Rotaria magnacalcarata</name>
    <dbReference type="NCBI Taxonomy" id="392030"/>
    <lineage>
        <taxon>Eukaryota</taxon>
        <taxon>Metazoa</taxon>
        <taxon>Spiralia</taxon>
        <taxon>Gnathifera</taxon>
        <taxon>Rotifera</taxon>
        <taxon>Eurotatoria</taxon>
        <taxon>Bdelloidea</taxon>
        <taxon>Philodinida</taxon>
        <taxon>Philodinidae</taxon>
        <taxon>Rotaria</taxon>
    </lineage>
</organism>
<evidence type="ECO:0000313" key="9">
    <source>
        <dbReference type="EMBL" id="CAF4060350.1"/>
    </source>
</evidence>
<dbReference type="EMBL" id="CAJNRG010009065">
    <property type="protein sequence ID" value="CAF2109780.1"/>
    <property type="molecule type" value="Genomic_DNA"/>
</dbReference>
<name>A0A819SER8_9BILA</name>
<evidence type="ECO:0000313" key="10">
    <source>
        <dbReference type="EMBL" id="CAF4094971.1"/>
    </source>
</evidence>
<reference evidence="9" key="1">
    <citation type="submission" date="2021-02" db="EMBL/GenBank/DDBJ databases">
        <authorList>
            <person name="Nowell W R."/>
        </authorList>
    </citation>
    <scope>NUCLEOTIDE SEQUENCE</scope>
</reference>
<feature type="transmembrane region" description="Helical" evidence="6">
    <location>
        <begin position="87"/>
        <end position="110"/>
    </location>
</feature>
<dbReference type="PANTHER" id="PTHR31123">
    <property type="entry name" value="ACCUMULATION OF DYADS PROTEIN 2-RELATED"/>
    <property type="match status" value="1"/>
</dbReference>
<accession>A0A819SER8</accession>
<dbReference type="PANTHER" id="PTHR31123:SF1">
    <property type="entry name" value="ACCUMULATION OF DYADS PROTEIN 2-RELATED"/>
    <property type="match status" value="1"/>
</dbReference>
<comment type="subcellular location">
    <subcellularLocation>
        <location evidence="1">Membrane</location>
        <topology evidence="1">Multi-pass membrane protein</topology>
    </subcellularLocation>
</comment>
<keyword evidence="4 6" id="KW-1133">Transmembrane helix</keyword>
<evidence type="ECO:0000256" key="4">
    <source>
        <dbReference type="ARBA" id="ARBA00022989"/>
    </source>
</evidence>
<proteinExistence type="inferred from homology"/>
<feature type="transmembrane region" description="Helical" evidence="6">
    <location>
        <begin position="147"/>
        <end position="167"/>
    </location>
</feature>
<dbReference type="InterPro" id="IPR000791">
    <property type="entry name" value="Gpr1/Fun34/SatP-like"/>
</dbReference>
<protein>
    <submittedName>
        <fullName evidence="9">Uncharacterized protein</fullName>
    </submittedName>
</protein>
<evidence type="ECO:0000256" key="1">
    <source>
        <dbReference type="ARBA" id="ARBA00004141"/>
    </source>
</evidence>
<dbReference type="GO" id="GO:0005886">
    <property type="term" value="C:plasma membrane"/>
    <property type="evidence" value="ECO:0007669"/>
    <property type="project" value="TreeGrafter"/>
</dbReference>
<feature type="transmembrane region" description="Helical" evidence="6">
    <location>
        <begin position="56"/>
        <end position="75"/>
    </location>
</feature>
<dbReference type="InterPro" id="IPR051633">
    <property type="entry name" value="AceTr"/>
</dbReference>
<dbReference type="Proteomes" id="UP000663887">
    <property type="component" value="Unassembled WGS sequence"/>
</dbReference>
<comment type="similarity">
    <text evidence="2">Belongs to the acetate uptake transporter (AceTr) (TC 2.A.96) family.</text>
</comment>
<evidence type="ECO:0000256" key="5">
    <source>
        <dbReference type="ARBA" id="ARBA00023136"/>
    </source>
</evidence>
<keyword evidence="11" id="KW-1185">Reference proteome</keyword>
<evidence type="ECO:0000313" key="8">
    <source>
        <dbReference type="EMBL" id="CAF2109780.1"/>
    </source>
</evidence>
<evidence type="ECO:0000256" key="6">
    <source>
        <dbReference type="SAM" id="Phobius"/>
    </source>
</evidence>
<keyword evidence="3 6" id="KW-0812">Transmembrane</keyword>
<dbReference type="NCBIfam" id="NF038013">
    <property type="entry name" value="AceTr_1"/>
    <property type="match status" value="1"/>
</dbReference>
<evidence type="ECO:0000313" key="7">
    <source>
        <dbReference type="EMBL" id="CAF2023774.1"/>
    </source>
</evidence>
<evidence type="ECO:0000313" key="11">
    <source>
        <dbReference type="Proteomes" id="UP000663866"/>
    </source>
</evidence>
<dbReference type="EMBL" id="CAJNRF010001706">
    <property type="protein sequence ID" value="CAF2023774.1"/>
    <property type="molecule type" value="Genomic_DNA"/>
</dbReference>
<sequence length="248" mass="27078">MIKIRVLPTRSAPVIQGPPAPPTALGNPGPLGLASFALTTFMLSVFNAGSNLIDPAVLAVVLPVALFYGGIGQFAAGMWEFRIHNTFGAAAFTSYGCFWMSFAGYIYFIVPQLESTGKAYQAIGLFLFAWLLFTAYMCVAAFRVSRVLFVLFFVLVITFILLIVGALAQKPVVTNVGGWFGIVTAFVAWYGSAGVMINTTFGRKIFPLDYTRLSQCFPSKYHLDNMICGGKIFGSCVPNVLHIFYFYS</sequence>
<dbReference type="Pfam" id="PF01184">
    <property type="entry name" value="Gpr1_Fun34_YaaH"/>
    <property type="match status" value="1"/>
</dbReference>
<feature type="transmembrane region" description="Helical" evidence="6">
    <location>
        <begin position="31"/>
        <end position="50"/>
    </location>
</feature>
<keyword evidence="5 6" id="KW-0472">Membrane</keyword>
<comment type="caution">
    <text evidence="9">The sequence shown here is derived from an EMBL/GenBank/DDBJ whole genome shotgun (WGS) entry which is preliminary data.</text>
</comment>
<dbReference type="AlphaFoldDB" id="A0A819SER8"/>
<dbReference type="GO" id="GO:0015123">
    <property type="term" value="F:acetate transmembrane transporter activity"/>
    <property type="evidence" value="ECO:0007669"/>
    <property type="project" value="TreeGrafter"/>
</dbReference>
<dbReference type="Proteomes" id="UP000663842">
    <property type="component" value="Unassembled WGS sequence"/>
</dbReference>
<feature type="transmembrane region" description="Helical" evidence="6">
    <location>
        <begin position="179"/>
        <end position="197"/>
    </location>
</feature>
<gene>
    <name evidence="9" type="ORF">OVN521_LOCUS18561</name>
    <name evidence="10" type="ORF">UXM345_LOCUS21897</name>
    <name evidence="7" type="ORF">WKI299_LOCUS5933</name>
    <name evidence="8" type="ORF">XDN619_LOCUS20514</name>
</gene>
<evidence type="ECO:0000256" key="3">
    <source>
        <dbReference type="ARBA" id="ARBA00022692"/>
    </source>
</evidence>